<name>A0A2P2PEW6_RHIMU</name>
<proteinExistence type="predicted"/>
<evidence type="ECO:0000313" key="1">
    <source>
        <dbReference type="EMBL" id="MBX53273.1"/>
    </source>
</evidence>
<accession>A0A2P2PEW6</accession>
<dbReference type="EMBL" id="GGEC01072789">
    <property type="protein sequence ID" value="MBX53273.1"/>
    <property type="molecule type" value="Transcribed_RNA"/>
</dbReference>
<protein>
    <submittedName>
        <fullName evidence="1">Uncharacterized protein</fullName>
    </submittedName>
</protein>
<reference evidence="1" key="1">
    <citation type="submission" date="2018-02" db="EMBL/GenBank/DDBJ databases">
        <title>Rhizophora mucronata_Transcriptome.</title>
        <authorList>
            <person name="Meera S.P."/>
            <person name="Sreeshan A."/>
            <person name="Augustine A."/>
        </authorList>
    </citation>
    <scope>NUCLEOTIDE SEQUENCE</scope>
    <source>
        <tissue evidence="1">Leaf</tissue>
    </source>
</reference>
<organism evidence="1">
    <name type="scientific">Rhizophora mucronata</name>
    <name type="common">Asiatic mangrove</name>
    <dbReference type="NCBI Taxonomy" id="61149"/>
    <lineage>
        <taxon>Eukaryota</taxon>
        <taxon>Viridiplantae</taxon>
        <taxon>Streptophyta</taxon>
        <taxon>Embryophyta</taxon>
        <taxon>Tracheophyta</taxon>
        <taxon>Spermatophyta</taxon>
        <taxon>Magnoliopsida</taxon>
        <taxon>eudicotyledons</taxon>
        <taxon>Gunneridae</taxon>
        <taxon>Pentapetalae</taxon>
        <taxon>rosids</taxon>
        <taxon>fabids</taxon>
        <taxon>Malpighiales</taxon>
        <taxon>Rhizophoraceae</taxon>
        <taxon>Rhizophora</taxon>
    </lineage>
</organism>
<dbReference type="AlphaFoldDB" id="A0A2P2PEW6"/>
<sequence length="31" mass="3686">MWPCISQNFSSHIETCPHHQPYSFPKKRSIV</sequence>